<evidence type="ECO:0000256" key="2">
    <source>
        <dbReference type="SAM" id="Phobius"/>
    </source>
</evidence>
<protein>
    <recommendedName>
        <fullName evidence="5">Small hydrophobic protein</fullName>
    </recommendedName>
</protein>
<name>A0A640SQW5_9ACTN</name>
<keyword evidence="2" id="KW-0472">Membrane</keyword>
<evidence type="ECO:0000313" key="4">
    <source>
        <dbReference type="Proteomes" id="UP000430079"/>
    </source>
</evidence>
<dbReference type="AlphaFoldDB" id="A0A640SQW5"/>
<evidence type="ECO:0000256" key="1">
    <source>
        <dbReference type="SAM" id="MobiDB-lite"/>
    </source>
</evidence>
<gene>
    <name evidence="3" type="ORF">Sgleb_14750</name>
</gene>
<dbReference type="EMBL" id="BLIO01000001">
    <property type="protein sequence ID" value="GFE13428.1"/>
    <property type="molecule type" value="Genomic_DNA"/>
</dbReference>
<comment type="caution">
    <text evidence="3">The sequence shown here is derived from an EMBL/GenBank/DDBJ whole genome shotgun (WGS) entry which is preliminary data.</text>
</comment>
<feature type="transmembrane region" description="Helical" evidence="2">
    <location>
        <begin position="39"/>
        <end position="60"/>
    </location>
</feature>
<dbReference type="Proteomes" id="UP000430079">
    <property type="component" value="Unassembled WGS sequence"/>
</dbReference>
<proteinExistence type="predicted"/>
<organism evidence="3 4">
    <name type="scientific">Streptomyces glebosus</name>
    <dbReference type="NCBI Taxonomy" id="249580"/>
    <lineage>
        <taxon>Bacteria</taxon>
        <taxon>Bacillati</taxon>
        <taxon>Actinomycetota</taxon>
        <taxon>Actinomycetes</taxon>
        <taxon>Kitasatosporales</taxon>
        <taxon>Streptomycetaceae</taxon>
        <taxon>Streptomyces</taxon>
    </lineage>
</organism>
<accession>A0A640SQW5</accession>
<evidence type="ECO:0008006" key="5">
    <source>
        <dbReference type="Google" id="ProtNLM"/>
    </source>
</evidence>
<keyword evidence="2" id="KW-1133">Transmembrane helix</keyword>
<evidence type="ECO:0000313" key="3">
    <source>
        <dbReference type="EMBL" id="GFE13428.1"/>
    </source>
</evidence>
<dbReference type="InterPro" id="IPR046129">
    <property type="entry name" value="DUF6126"/>
</dbReference>
<keyword evidence="4" id="KW-1185">Reference proteome</keyword>
<feature type="region of interest" description="Disordered" evidence="1">
    <location>
        <begin position="1"/>
        <end position="24"/>
    </location>
</feature>
<sequence>MVPDQTVPATPPSSEPLAEAAPDRKYVENKPPRGLYVRVFIYVIATHVLLAMMSLVVIAANNR</sequence>
<reference evidence="3 4" key="1">
    <citation type="submission" date="2019-12" db="EMBL/GenBank/DDBJ databases">
        <title>Whole genome shotgun sequence of Streptomyces hygroscopicus subsp. glebosus NBRC 13786.</title>
        <authorList>
            <person name="Ichikawa N."/>
            <person name="Kimura A."/>
            <person name="Kitahashi Y."/>
            <person name="Komaki H."/>
            <person name="Tamura T."/>
        </authorList>
    </citation>
    <scope>NUCLEOTIDE SEQUENCE [LARGE SCALE GENOMIC DNA]</scope>
    <source>
        <strain evidence="3 4">NBRC 13786</strain>
    </source>
</reference>
<keyword evidence="2" id="KW-0812">Transmembrane</keyword>
<dbReference type="Pfam" id="PF19621">
    <property type="entry name" value="DUF6126"/>
    <property type="match status" value="1"/>
</dbReference>